<feature type="compositionally biased region" description="Low complexity" evidence="1">
    <location>
        <begin position="425"/>
        <end position="439"/>
    </location>
</feature>
<feature type="region of interest" description="Disordered" evidence="1">
    <location>
        <begin position="307"/>
        <end position="329"/>
    </location>
</feature>
<dbReference type="SUPFAM" id="SSF51905">
    <property type="entry name" value="FAD/NAD(P)-binding domain"/>
    <property type="match status" value="1"/>
</dbReference>
<sequence length="1166" mass="128382">MYLHHRESMVETSTEANAQDAAFIAKQAELNAQQQVQAASELDVLASSESMVETNTELSSRQLSDLSSLEIAMMEKKAEESVAWINTSSETKFSGKVRNVPGDNTESFVKVGIMTKARNAVEKFVETMPASKSSSGTLIETDFGETSSNLFKSSTTETSEPPVKEEKPLPSSDSPEDSESVFEDVYVLSSPIGVEKYDTGKTEEIITNTPLAVDEICDRRKMSETVHVSSTAPFSSLPIIPRDKDYLSALSGTGSGPISGVGQSNYLSSIHGEGNAISGSGVSGYLDNVNENDPARISEMLVQKSEELVEGEKENDPLTTTTSSYFSESKSNLSTGYLRDYDEEAENLMNETPDPDQFQDQQNIRSSREVEGYEQFAQKSRIQKQAQDPTTATTSSYFSESKSELSIRDVYFKQFTEPKIGTFNKSISKPSSKSVILSLDPSQADNMTPGAQKAQMPPSKIEKSTLPIYSDVRSKRQGEPKPVNLDERVEPKDLPVDAATTSKVQGFKQDEEGRNDVDGENDDDDTWNFSKFMKNSSSSSESMKEEKKFAPVVTSKRLKKCSKTIHRTQRIMEKTPLGGQMGESGVSTWNSFVKCEENWRKMRNSNAFDYNRASPSGVPPPQSFVTTDGAAGNSRAWKKLKDQHKNSSDIQKQCYTVLDYDVVVCGGTLGIFTALALQLKGRNVCVIEGGKVQGGEQEWNVSMDELMELVDLGVLTEEDLDNAINTEFSVCRTGFKNREAPSNGSYFDNGIGYEVDIPDVMNLGIAPKILIEIVKRRFLGNGGVVKELAPINGIVVSEKLGAALDLGANTEPITTRLVLDCMGSASPISQQQRYGMKPDGVCCLVGSCARGYDKETNVKGDIVYTNSEMQDKGKEGMHQYFWGAFPVGIGRNGNMPGSSDEKTTYMFTYLDANKDRPDMITMMEDYWDMLPIYQPSIKDPEKDLDVTRVLFDIFPTYLDSPLKPAYSRLLATCEAAGIQSTFSFGGFGALTRNLGRVTGAVDEALKFDLLSKSDLAEINAYTPNLSAALMFQKAMSVPVGQKVDSKFVNRLLAINFQIMDQMGTDAIKPFLLDDIRIDGVIGSLARSLMADPVFVPTIVGHIGSSTLVDWLGHISNIAAYTIADSLVSPLIEDYVNKMEDKKERFIWRRRMEAWKFGSGSGADYRK</sequence>
<dbReference type="PANTHER" id="PTHR32098:SF5">
    <property type="entry name" value="LYCOPENE BETA_EPSILON CYCLASE PROTEIN"/>
    <property type="match status" value="1"/>
</dbReference>
<reference evidence="2" key="1">
    <citation type="submission" date="2021-01" db="EMBL/GenBank/DDBJ databases">
        <authorList>
            <person name="Corre E."/>
            <person name="Pelletier E."/>
            <person name="Niang G."/>
            <person name="Scheremetjew M."/>
            <person name="Finn R."/>
            <person name="Kale V."/>
            <person name="Holt S."/>
            <person name="Cochrane G."/>
            <person name="Meng A."/>
            <person name="Brown T."/>
            <person name="Cohen L."/>
        </authorList>
    </citation>
    <scope>NUCLEOTIDE SEQUENCE</scope>
    <source>
        <strain evidence="2">MM31A-1</strain>
    </source>
</reference>
<feature type="region of interest" description="Disordered" evidence="1">
    <location>
        <begin position="422"/>
        <end position="528"/>
    </location>
</feature>
<evidence type="ECO:0000256" key="1">
    <source>
        <dbReference type="SAM" id="MobiDB-lite"/>
    </source>
</evidence>
<feature type="compositionally biased region" description="Polar residues" evidence="1">
    <location>
        <begin position="377"/>
        <end position="394"/>
    </location>
</feature>
<feature type="compositionally biased region" description="Polar residues" evidence="1">
    <location>
        <begin position="317"/>
        <end position="329"/>
    </location>
</feature>
<gene>
    <name evidence="2" type="ORF">CDEB00056_LOCUS3981</name>
</gene>
<dbReference type="PANTHER" id="PTHR32098">
    <property type="entry name" value="LYCOPENE BETA/EPSILON CYCLASE PROTEIN"/>
    <property type="match status" value="1"/>
</dbReference>
<accession>A0A7S3PY09</accession>
<name>A0A7S3PY09_9STRA</name>
<organism evidence="2">
    <name type="scientific">Chaetoceros debilis</name>
    <dbReference type="NCBI Taxonomy" id="122233"/>
    <lineage>
        <taxon>Eukaryota</taxon>
        <taxon>Sar</taxon>
        <taxon>Stramenopiles</taxon>
        <taxon>Ochrophyta</taxon>
        <taxon>Bacillariophyta</taxon>
        <taxon>Coscinodiscophyceae</taxon>
        <taxon>Chaetocerotophycidae</taxon>
        <taxon>Chaetocerotales</taxon>
        <taxon>Chaetocerotaceae</taxon>
        <taxon>Chaetoceros</taxon>
    </lineage>
</organism>
<feature type="region of interest" description="Disordered" evidence="1">
    <location>
        <begin position="348"/>
        <end position="404"/>
    </location>
</feature>
<feature type="compositionally biased region" description="Basic and acidic residues" evidence="1">
    <location>
        <begin position="508"/>
        <end position="517"/>
    </location>
</feature>
<feature type="compositionally biased region" description="Polar residues" evidence="1">
    <location>
        <begin position="144"/>
        <end position="159"/>
    </location>
</feature>
<dbReference type="InterPro" id="IPR036188">
    <property type="entry name" value="FAD/NAD-bd_sf"/>
</dbReference>
<feature type="compositionally biased region" description="Basic and acidic residues" evidence="1">
    <location>
        <begin position="472"/>
        <end position="495"/>
    </location>
</feature>
<feature type="compositionally biased region" description="Basic and acidic residues" evidence="1">
    <location>
        <begin position="307"/>
        <end position="316"/>
    </location>
</feature>
<evidence type="ECO:0000313" key="2">
    <source>
        <dbReference type="EMBL" id="CAE0459140.1"/>
    </source>
</evidence>
<dbReference type="EMBL" id="HBIO01005594">
    <property type="protein sequence ID" value="CAE0459140.1"/>
    <property type="molecule type" value="Transcribed_RNA"/>
</dbReference>
<protein>
    <submittedName>
        <fullName evidence="2">Uncharacterized protein</fullName>
    </submittedName>
</protein>
<dbReference type="AlphaFoldDB" id="A0A7S3PY09"/>
<proteinExistence type="predicted"/>
<feature type="region of interest" description="Disordered" evidence="1">
    <location>
        <begin position="144"/>
        <end position="181"/>
    </location>
</feature>